<proteinExistence type="predicted"/>
<organism evidence="1 2">
    <name type="scientific">Ficus carica</name>
    <name type="common">Common fig</name>
    <dbReference type="NCBI Taxonomy" id="3494"/>
    <lineage>
        <taxon>Eukaryota</taxon>
        <taxon>Viridiplantae</taxon>
        <taxon>Streptophyta</taxon>
        <taxon>Embryophyta</taxon>
        <taxon>Tracheophyta</taxon>
        <taxon>Spermatophyta</taxon>
        <taxon>Magnoliopsida</taxon>
        <taxon>eudicotyledons</taxon>
        <taxon>Gunneridae</taxon>
        <taxon>Pentapetalae</taxon>
        <taxon>rosids</taxon>
        <taxon>fabids</taxon>
        <taxon>Rosales</taxon>
        <taxon>Moraceae</taxon>
        <taxon>Ficeae</taxon>
        <taxon>Ficus</taxon>
    </lineage>
</organism>
<gene>
    <name evidence="1" type="ORF">TIFTF001_028048</name>
</gene>
<protein>
    <submittedName>
        <fullName evidence="1">Uncharacterized protein</fullName>
    </submittedName>
</protein>
<comment type="caution">
    <text evidence="1">The sequence shown here is derived from an EMBL/GenBank/DDBJ whole genome shotgun (WGS) entry which is preliminary data.</text>
</comment>
<keyword evidence="2" id="KW-1185">Reference proteome</keyword>
<name>A0AA88J0L6_FICCA</name>
<accession>A0AA88J0L6</accession>
<sequence length="114" mass="13380">MSKVPIFIKYGEAGTRPPRSLWVSSVKEHIDTSDPEFPFLELSRDKDIQFFICIAKKDMLFPLYVSMLQCNDHCIESKEKVGLVRKELVRHDDQKKVEDRCRCSSNDDMHEKDM</sequence>
<dbReference type="AlphaFoldDB" id="A0AA88J0L6"/>
<evidence type="ECO:0000313" key="1">
    <source>
        <dbReference type="EMBL" id="GMN58940.1"/>
    </source>
</evidence>
<reference evidence="1" key="1">
    <citation type="submission" date="2023-07" db="EMBL/GenBank/DDBJ databases">
        <title>draft genome sequence of fig (Ficus carica).</title>
        <authorList>
            <person name="Takahashi T."/>
            <person name="Nishimura K."/>
        </authorList>
    </citation>
    <scope>NUCLEOTIDE SEQUENCE</scope>
</reference>
<dbReference type="Proteomes" id="UP001187192">
    <property type="component" value="Unassembled WGS sequence"/>
</dbReference>
<dbReference type="EMBL" id="BTGU01000082">
    <property type="protein sequence ID" value="GMN58940.1"/>
    <property type="molecule type" value="Genomic_DNA"/>
</dbReference>
<evidence type="ECO:0000313" key="2">
    <source>
        <dbReference type="Proteomes" id="UP001187192"/>
    </source>
</evidence>